<feature type="compositionally biased region" description="Acidic residues" evidence="1">
    <location>
        <begin position="100"/>
        <end position="119"/>
    </location>
</feature>
<feature type="region of interest" description="Disordered" evidence="1">
    <location>
        <begin position="626"/>
        <end position="668"/>
    </location>
</feature>
<accession>A0AAV5GNZ0</accession>
<protein>
    <submittedName>
        <fullName evidence="2">Uncharacterized protein</fullName>
    </submittedName>
</protein>
<gene>
    <name evidence="2" type="ORF">Rhopal_004913-T1</name>
</gene>
<evidence type="ECO:0000313" key="2">
    <source>
        <dbReference type="EMBL" id="GJN91888.1"/>
    </source>
</evidence>
<feature type="compositionally biased region" description="Acidic residues" evidence="1">
    <location>
        <begin position="66"/>
        <end position="75"/>
    </location>
</feature>
<feature type="region of interest" description="Disordered" evidence="1">
    <location>
        <begin position="984"/>
        <end position="1051"/>
    </location>
</feature>
<dbReference type="Proteomes" id="UP001342314">
    <property type="component" value="Unassembled WGS sequence"/>
</dbReference>
<feature type="compositionally biased region" description="Low complexity" evidence="1">
    <location>
        <begin position="1013"/>
        <end position="1029"/>
    </location>
</feature>
<feature type="compositionally biased region" description="Polar residues" evidence="1">
    <location>
        <begin position="984"/>
        <end position="996"/>
    </location>
</feature>
<feature type="region of interest" description="Disordered" evidence="1">
    <location>
        <begin position="1"/>
        <end position="124"/>
    </location>
</feature>
<sequence>PLAGPADSAAKVDQMSTSPVQQVLDATDDSDLTDLPTSDQPDHPSSDDVPAGDKGKSRALSPRPEEDSDGVEEAGDPAKRVDNGSDGVEETGDPTKRVDDVDDGSDDDDGLEDEATEADDNSHTTWTVTEASAADRFEGAAWKATLQAGGGTLFGLQPYQARASKKNLRALNLAEAGSVARRRAEVATLVEKWSGRGSYTPHEPDHACELEFTVSPAEWREWFARPAVKDALERLSEPKADHPGGWVKQGEDLRQLDDDDLSVRLSALFTGTTAQPAVDLAKIAARPRLHPLLPFDVIAGEHRIAAAPQLWEVHHFEPEIRFISARVYEQGVVDGLSPEKRELLVHSTNTEKTFTTYDTVELFRGIYRDDQVNTAYFEATVRANESALPKNGATKTTYLHGLFNQKSNLENLIKGAGARPLGDFVDFYIEALKLVRHAEKSPFDNDDEVQTQRLEQATQFVRLVPQILLDVLPVRNKAGKGNQHAFWLAFVSAFDALSTKKDDPDVAKAKAFAITLSRAVAGPKLDQETEEGCSFFDLLMQTSLLTSTAYCVKGQPTLPKRLSDMAVKWRVPAPNKFVADWAQVWPAWKKLVLAPAMRYIATQVIGDEGKANTALREFWRTFGASRSGGRRAAPKGGSTAPASSQPSTSQAAQGTKKAADQQVPPMTSPAQAIASYNANGWEAAMAPFKLAEKTIQQLAEILSPVYPRANAQVAAIYMSGKPGKDDAETMSKVPFHEDLWTSDLLEEVKDRLVSVLPGATALSLDTCIKNLQAKATEATRAAGEVDLDAFGAAVAKEPVARKLAVDFLRFVTGDKDGAKHAAGLSAVLTKAVYDYKKKAVPDELKKLRADRKAVLKTDKFKADVYDVMIKRLEGQRARHYGFSSVSDFRARIERDRYWQEQGYVDKEETGKGQSRVPGPSSSKPQKRGASADNDEAATPPKRPKTASKAKEDTGGRRGKAGQAQAAAATSDDMDAAAEINAFTNKLLANTSPQTMSKLKRQRAEERRDKERTAAAAAAKKAKAPSASKANPPPSFSTGGSIFGPRRPATQF</sequence>
<dbReference type="AlphaFoldDB" id="A0AAV5GNZ0"/>
<keyword evidence="3" id="KW-1185">Reference proteome</keyword>
<evidence type="ECO:0000256" key="1">
    <source>
        <dbReference type="SAM" id="MobiDB-lite"/>
    </source>
</evidence>
<name>A0AAV5GNZ0_9BASI</name>
<feature type="compositionally biased region" description="Basic and acidic residues" evidence="1">
    <location>
        <begin position="40"/>
        <end position="56"/>
    </location>
</feature>
<feature type="region of interest" description="Disordered" evidence="1">
    <location>
        <begin position="903"/>
        <end position="972"/>
    </location>
</feature>
<proteinExistence type="predicted"/>
<feature type="compositionally biased region" description="Low complexity" evidence="1">
    <location>
        <begin position="960"/>
        <end position="970"/>
    </location>
</feature>
<comment type="caution">
    <text evidence="2">The sequence shown here is derived from an EMBL/GenBank/DDBJ whole genome shotgun (WGS) entry which is preliminary data.</text>
</comment>
<reference evidence="2 3" key="1">
    <citation type="submission" date="2021-12" db="EMBL/GenBank/DDBJ databases">
        <title>High titer production of polyol ester of fatty acids by Rhodotorula paludigena BS15 towards product separation-free biomass refinery.</title>
        <authorList>
            <person name="Mano J."/>
            <person name="Ono H."/>
            <person name="Tanaka T."/>
            <person name="Naito K."/>
            <person name="Sushida H."/>
            <person name="Ike M."/>
            <person name="Tokuyasu K."/>
            <person name="Kitaoka M."/>
        </authorList>
    </citation>
    <scope>NUCLEOTIDE SEQUENCE [LARGE SCALE GENOMIC DNA]</scope>
    <source>
        <strain evidence="2 3">BS15</strain>
    </source>
</reference>
<feature type="non-terminal residue" evidence="2">
    <location>
        <position position="1"/>
    </location>
</feature>
<organism evidence="2 3">
    <name type="scientific">Rhodotorula paludigena</name>
    <dbReference type="NCBI Taxonomy" id="86838"/>
    <lineage>
        <taxon>Eukaryota</taxon>
        <taxon>Fungi</taxon>
        <taxon>Dikarya</taxon>
        <taxon>Basidiomycota</taxon>
        <taxon>Pucciniomycotina</taxon>
        <taxon>Microbotryomycetes</taxon>
        <taxon>Sporidiobolales</taxon>
        <taxon>Sporidiobolaceae</taxon>
        <taxon>Rhodotorula</taxon>
    </lineage>
</organism>
<evidence type="ECO:0000313" key="3">
    <source>
        <dbReference type="Proteomes" id="UP001342314"/>
    </source>
</evidence>
<dbReference type="EMBL" id="BQKY01000010">
    <property type="protein sequence ID" value="GJN91888.1"/>
    <property type="molecule type" value="Genomic_DNA"/>
</dbReference>
<feature type="compositionally biased region" description="Basic and acidic residues" evidence="1">
    <location>
        <begin position="1001"/>
        <end position="1012"/>
    </location>
</feature>
<feature type="compositionally biased region" description="Low complexity" evidence="1">
    <location>
        <begin position="636"/>
        <end position="655"/>
    </location>
</feature>